<dbReference type="EMBL" id="CAMAPF010001005">
    <property type="protein sequence ID" value="CAH9138216.1"/>
    <property type="molecule type" value="Genomic_DNA"/>
</dbReference>
<dbReference type="Gene3D" id="1.10.287.110">
    <property type="entry name" value="DnaJ domain"/>
    <property type="match status" value="1"/>
</dbReference>
<reference evidence="2" key="1">
    <citation type="submission" date="2022-07" db="EMBL/GenBank/DDBJ databases">
        <authorList>
            <person name="Macas J."/>
            <person name="Novak P."/>
            <person name="Neumann P."/>
        </authorList>
    </citation>
    <scope>NUCLEOTIDE SEQUENCE</scope>
</reference>
<dbReference type="PANTHER" id="PTHR45098">
    <property type="entry name" value="DNAJ DOMAIN CONTAINING PROTEIN, EXPRESSED"/>
    <property type="match status" value="1"/>
</dbReference>
<dbReference type="PROSITE" id="PS50076">
    <property type="entry name" value="DNAJ_2"/>
    <property type="match status" value="1"/>
</dbReference>
<evidence type="ECO:0000259" key="1">
    <source>
        <dbReference type="PROSITE" id="PS50076"/>
    </source>
</evidence>
<evidence type="ECO:0000313" key="2">
    <source>
        <dbReference type="EMBL" id="CAH9138216.1"/>
    </source>
</evidence>
<dbReference type="Proteomes" id="UP001152523">
    <property type="component" value="Unassembled WGS sequence"/>
</dbReference>
<dbReference type="SMART" id="SM00271">
    <property type="entry name" value="DnaJ"/>
    <property type="match status" value="1"/>
</dbReference>
<sequence>MGRLDEEAAAADHYSVLGLPSGEEGSKLSQKVIRKAYYVKAMVLHPDKRPADSHSAAAAHRDFQKLLNSYEILKEERSRKRFDDECKAARDAAKRRKVDPKAPNEAASAAEAAAEAEFRRRAEELRYVLEVTWTRKNRDYTRDELRELLAEFGDSKFVYDMGFKKKGRVAFAMSSREALLSASKRGRVTLTHQVPSQLFISTHLS</sequence>
<dbReference type="CDD" id="cd06257">
    <property type="entry name" value="DnaJ"/>
    <property type="match status" value="1"/>
</dbReference>
<dbReference type="InterPro" id="IPR001623">
    <property type="entry name" value="DnaJ_domain"/>
</dbReference>
<dbReference type="SUPFAM" id="SSF46565">
    <property type="entry name" value="Chaperone J-domain"/>
    <property type="match status" value="1"/>
</dbReference>
<comment type="caution">
    <text evidence="2">The sequence shown here is derived from an EMBL/GenBank/DDBJ whole genome shotgun (WGS) entry which is preliminary data.</text>
</comment>
<gene>
    <name evidence="2" type="ORF">CEPIT_LOCUS36629</name>
</gene>
<dbReference type="Pfam" id="PF00226">
    <property type="entry name" value="DnaJ"/>
    <property type="match status" value="1"/>
</dbReference>
<accession>A0AAV0FRW9</accession>
<feature type="domain" description="J" evidence="1">
    <location>
        <begin position="12"/>
        <end position="86"/>
    </location>
</feature>
<dbReference type="AlphaFoldDB" id="A0AAV0FRW9"/>
<dbReference type="InterPro" id="IPR036869">
    <property type="entry name" value="J_dom_sf"/>
</dbReference>
<proteinExistence type="predicted"/>
<protein>
    <recommendedName>
        <fullName evidence="1">J domain-containing protein</fullName>
    </recommendedName>
</protein>
<organism evidence="2 3">
    <name type="scientific">Cuscuta epithymum</name>
    <dbReference type="NCBI Taxonomy" id="186058"/>
    <lineage>
        <taxon>Eukaryota</taxon>
        <taxon>Viridiplantae</taxon>
        <taxon>Streptophyta</taxon>
        <taxon>Embryophyta</taxon>
        <taxon>Tracheophyta</taxon>
        <taxon>Spermatophyta</taxon>
        <taxon>Magnoliopsida</taxon>
        <taxon>eudicotyledons</taxon>
        <taxon>Gunneridae</taxon>
        <taxon>Pentapetalae</taxon>
        <taxon>asterids</taxon>
        <taxon>lamiids</taxon>
        <taxon>Solanales</taxon>
        <taxon>Convolvulaceae</taxon>
        <taxon>Cuscuteae</taxon>
        <taxon>Cuscuta</taxon>
        <taxon>Cuscuta subgen. Cuscuta</taxon>
    </lineage>
</organism>
<name>A0AAV0FRW9_9ASTE</name>
<evidence type="ECO:0000313" key="3">
    <source>
        <dbReference type="Proteomes" id="UP001152523"/>
    </source>
</evidence>
<dbReference type="PANTHER" id="PTHR45098:SF1">
    <property type="entry name" value="DNAJ DOMAIN CONTAINING PROTEIN, EXPRESSED"/>
    <property type="match status" value="1"/>
</dbReference>
<keyword evidence="3" id="KW-1185">Reference proteome</keyword>